<dbReference type="EMBL" id="JACGWN010000005">
    <property type="protein sequence ID" value="KAL0448819.1"/>
    <property type="molecule type" value="Genomic_DNA"/>
</dbReference>
<name>A0AAW2X3X9_9LAMI</name>
<dbReference type="InterPro" id="IPR043502">
    <property type="entry name" value="DNA/RNA_pol_sf"/>
</dbReference>
<dbReference type="Gene3D" id="3.30.70.270">
    <property type="match status" value="1"/>
</dbReference>
<evidence type="ECO:0000313" key="2">
    <source>
        <dbReference type="EMBL" id="KAL0448819.1"/>
    </source>
</evidence>
<reference evidence="2" key="2">
    <citation type="journal article" date="2024" name="Plant">
        <title>Genomic evolution and insights into agronomic trait innovations of Sesamum species.</title>
        <authorList>
            <person name="Miao H."/>
            <person name="Wang L."/>
            <person name="Qu L."/>
            <person name="Liu H."/>
            <person name="Sun Y."/>
            <person name="Le M."/>
            <person name="Wang Q."/>
            <person name="Wei S."/>
            <person name="Zheng Y."/>
            <person name="Lin W."/>
            <person name="Duan Y."/>
            <person name="Cao H."/>
            <person name="Xiong S."/>
            <person name="Wang X."/>
            <person name="Wei L."/>
            <person name="Li C."/>
            <person name="Ma Q."/>
            <person name="Ju M."/>
            <person name="Zhao R."/>
            <person name="Li G."/>
            <person name="Mu C."/>
            <person name="Tian Q."/>
            <person name="Mei H."/>
            <person name="Zhang T."/>
            <person name="Gao T."/>
            <person name="Zhang H."/>
        </authorList>
    </citation>
    <scope>NUCLEOTIDE SEQUENCE</scope>
    <source>
        <strain evidence="2">KEN1</strain>
    </source>
</reference>
<comment type="caution">
    <text evidence="2">The sequence shown here is derived from an EMBL/GenBank/DDBJ whole genome shotgun (WGS) entry which is preliminary data.</text>
</comment>
<organism evidence="2">
    <name type="scientific">Sesamum latifolium</name>
    <dbReference type="NCBI Taxonomy" id="2727402"/>
    <lineage>
        <taxon>Eukaryota</taxon>
        <taxon>Viridiplantae</taxon>
        <taxon>Streptophyta</taxon>
        <taxon>Embryophyta</taxon>
        <taxon>Tracheophyta</taxon>
        <taxon>Spermatophyta</taxon>
        <taxon>Magnoliopsida</taxon>
        <taxon>eudicotyledons</taxon>
        <taxon>Gunneridae</taxon>
        <taxon>Pentapetalae</taxon>
        <taxon>asterids</taxon>
        <taxon>lamiids</taxon>
        <taxon>Lamiales</taxon>
        <taxon>Pedaliaceae</taxon>
        <taxon>Sesamum</taxon>
    </lineage>
</organism>
<dbReference type="InterPro" id="IPR043128">
    <property type="entry name" value="Rev_trsase/Diguanyl_cyclase"/>
</dbReference>
<dbReference type="InterPro" id="IPR041577">
    <property type="entry name" value="RT_RNaseH_2"/>
</dbReference>
<accession>A0AAW2X3X9</accession>
<gene>
    <name evidence="2" type="ORF">Slati_1438300</name>
</gene>
<dbReference type="AlphaFoldDB" id="A0AAW2X3X9"/>
<evidence type="ECO:0000259" key="1">
    <source>
        <dbReference type="Pfam" id="PF17919"/>
    </source>
</evidence>
<proteinExistence type="predicted"/>
<dbReference type="PANTHER" id="PTHR48475">
    <property type="entry name" value="RIBONUCLEASE H"/>
    <property type="match status" value="1"/>
</dbReference>
<dbReference type="SUPFAM" id="SSF56672">
    <property type="entry name" value="DNA/RNA polymerases"/>
    <property type="match status" value="1"/>
</dbReference>
<dbReference type="PANTHER" id="PTHR48475:SF2">
    <property type="entry name" value="RIBONUCLEASE H"/>
    <property type="match status" value="1"/>
</dbReference>
<reference evidence="2" key="1">
    <citation type="submission" date="2020-06" db="EMBL/GenBank/DDBJ databases">
        <authorList>
            <person name="Li T."/>
            <person name="Hu X."/>
            <person name="Zhang T."/>
            <person name="Song X."/>
            <person name="Zhang H."/>
            <person name="Dai N."/>
            <person name="Sheng W."/>
            <person name="Hou X."/>
            <person name="Wei L."/>
        </authorList>
    </citation>
    <scope>NUCLEOTIDE SEQUENCE</scope>
    <source>
        <strain evidence="2">KEN1</strain>
        <tissue evidence="2">Leaf</tissue>
    </source>
</reference>
<dbReference type="Pfam" id="PF17919">
    <property type="entry name" value="RT_RNaseH_2"/>
    <property type="match status" value="1"/>
</dbReference>
<protein>
    <recommendedName>
        <fullName evidence="1">Reverse transcriptase/retrotransposon-derived protein RNase H-like domain-containing protein</fullName>
    </recommendedName>
</protein>
<sequence length="169" mass="19482">MKEPRSIKEVQQLAGRIAALNRFISRAADRGLPFFKILRNTKKILWTEECSRAFKELKSYLEKPPLLSKPEDGERIWIYLALSNEATSTVLAKESKVLTDRPLKHALQQSVGSRMTKWSYELNEFDIEYQPRKAIKAQALADFIAECPQHEVTEEEVWDLFVDGSVAKK</sequence>
<feature type="domain" description="Reverse transcriptase/retrotransposon-derived protein RNase H-like" evidence="1">
    <location>
        <begin position="46"/>
        <end position="103"/>
    </location>
</feature>